<dbReference type="PROSITE" id="PS51257">
    <property type="entry name" value="PROKAR_LIPOPROTEIN"/>
    <property type="match status" value="1"/>
</dbReference>
<dbReference type="EMBL" id="FOAB01000013">
    <property type="protein sequence ID" value="SEM28956.1"/>
    <property type="molecule type" value="Genomic_DNA"/>
</dbReference>
<evidence type="ECO:0000313" key="1">
    <source>
        <dbReference type="EMBL" id="SEM28956.1"/>
    </source>
</evidence>
<protein>
    <recommendedName>
        <fullName evidence="3">Lipoprotein</fullName>
    </recommendedName>
</protein>
<evidence type="ECO:0008006" key="3">
    <source>
        <dbReference type="Google" id="ProtNLM"/>
    </source>
</evidence>
<dbReference type="OrthoDB" id="1420631at2"/>
<gene>
    <name evidence="1" type="ORF">SAMN04487910_4638</name>
</gene>
<accession>A0A1H7X532</accession>
<reference evidence="1 2" key="1">
    <citation type="submission" date="2016-10" db="EMBL/GenBank/DDBJ databases">
        <authorList>
            <person name="de Groot N.N."/>
        </authorList>
    </citation>
    <scope>NUCLEOTIDE SEQUENCE [LARGE SCALE GENOMIC DNA]</scope>
    <source>
        <strain evidence="1 2">DSM 25232</strain>
    </source>
</reference>
<dbReference type="RefSeq" id="WP_091412822.1">
    <property type="nucleotide sequence ID" value="NZ_FOAB01000013.1"/>
</dbReference>
<dbReference type="Proteomes" id="UP000198521">
    <property type="component" value="Unassembled WGS sequence"/>
</dbReference>
<proteinExistence type="predicted"/>
<keyword evidence="2" id="KW-1185">Reference proteome</keyword>
<organism evidence="1 2">
    <name type="scientific">Aquimarina amphilecti</name>
    <dbReference type="NCBI Taxonomy" id="1038014"/>
    <lineage>
        <taxon>Bacteria</taxon>
        <taxon>Pseudomonadati</taxon>
        <taxon>Bacteroidota</taxon>
        <taxon>Flavobacteriia</taxon>
        <taxon>Flavobacteriales</taxon>
        <taxon>Flavobacteriaceae</taxon>
        <taxon>Aquimarina</taxon>
    </lineage>
</organism>
<evidence type="ECO:0000313" key="2">
    <source>
        <dbReference type="Proteomes" id="UP000198521"/>
    </source>
</evidence>
<sequence>MKKLLILNILIILLISCLGKQNQESEFYIETKASFSHLRHSDWTKNQWIRKPENLKMVHETFKRFGYKKLEGVILELNDEFIINDIYIKKNLDVLLDSLLLTYQNPKTVSKYYLEFWNRRISEKNDSIIYEIVNEFKTQRMKNKKLSIEGHSVNDTLLALLEVEFDYLPLSYQTQKKNFQTLKKFGFHQSAYNVLFQRTEYSELDLEKEKLKKELTKSTEFSYPWLIDTEK</sequence>
<dbReference type="AlphaFoldDB" id="A0A1H7X532"/>
<name>A0A1H7X532_AQUAM</name>